<proteinExistence type="predicted"/>
<protein>
    <submittedName>
        <fullName evidence="2">Uncharacterized protein</fullName>
    </submittedName>
</protein>
<comment type="caution">
    <text evidence="2">The sequence shown here is derived from an EMBL/GenBank/DDBJ whole genome shotgun (WGS) entry which is preliminary data.</text>
</comment>
<dbReference type="Proteomes" id="UP001501321">
    <property type="component" value="Unassembled WGS sequence"/>
</dbReference>
<evidence type="ECO:0000256" key="1">
    <source>
        <dbReference type="SAM" id="MobiDB-lite"/>
    </source>
</evidence>
<evidence type="ECO:0000313" key="2">
    <source>
        <dbReference type="EMBL" id="GAA4495796.1"/>
    </source>
</evidence>
<reference evidence="3" key="1">
    <citation type="journal article" date="2019" name="Int. J. Syst. Evol. Microbiol.">
        <title>The Global Catalogue of Microorganisms (GCM) 10K type strain sequencing project: providing services to taxonomists for standard genome sequencing and annotation.</title>
        <authorList>
            <consortium name="The Broad Institute Genomics Platform"/>
            <consortium name="The Broad Institute Genome Sequencing Center for Infectious Disease"/>
            <person name="Wu L."/>
            <person name="Ma J."/>
        </authorList>
    </citation>
    <scope>NUCLEOTIDE SEQUENCE [LARGE SCALE GENOMIC DNA]</scope>
    <source>
        <strain evidence="3">JCM 32226</strain>
    </source>
</reference>
<feature type="region of interest" description="Disordered" evidence="1">
    <location>
        <begin position="1"/>
        <end position="55"/>
    </location>
</feature>
<evidence type="ECO:0000313" key="3">
    <source>
        <dbReference type="Proteomes" id="UP001501321"/>
    </source>
</evidence>
<organism evidence="2 3">
    <name type="scientific">Pseudaeromonas paramecii</name>
    <dbReference type="NCBI Taxonomy" id="2138166"/>
    <lineage>
        <taxon>Bacteria</taxon>
        <taxon>Pseudomonadati</taxon>
        <taxon>Pseudomonadota</taxon>
        <taxon>Gammaproteobacteria</taxon>
        <taxon>Aeromonadales</taxon>
        <taxon>Aeromonadaceae</taxon>
        <taxon>Pseudaeromonas</taxon>
    </lineage>
</organism>
<name>A0ABP8Q0N7_9GAMM</name>
<accession>A0ABP8Q0N7</accession>
<sequence length="85" mass="9721">MQQRQQLQGAIDLRGGRGHRRRLNRDSFRNGGNGLGRQQTLGGLGIEQDMQRQPQAAKQAYRHRYFPCVVESIGRGNNRMGRFPD</sequence>
<keyword evidence="3" id="KW-1185">Reference proteome</keyword>
<dbReference type="EMBL" id="BAABFC010000007">
    <property type="protein sequence ID" value="GAA4495796.1"/>
    <property type="molecule type" value="Genomic_DNA"/>
</dbReference>
<gene>
    <name evidence="2" type="ORF">GCM10023095_09630</name>
</gene>